<evidence type="ECO:0000256" key="13">
    <source>
        <dbReference type="ARBA" id="ARBA00079040"/>
    </source>
</evidence>
<feature type="compositionally biased region" description="Low complexity" evidence="17">
    <location>
        <begin position="1667"/>
        <end position="1686"/>
    </location>
</feature>
<feature type="region of interest" description="Disordered" evidence="17">
    <location>
        <begin position="1621"/>
        <end position="1706"/>
    </location>
</feature>
<evidence type="ECO:0000256" key="1">
    <source>
        <dbReference type="ARBA" id="ARBA00000900"/>
    </source>
</evidence>
<sequence>MPLTVRNSARRRRKHPDEKLPERPGESTATAQVMAPTRMKLRVRRRDNAAGGSGAAAGGGQPEEEEERSRESGGRSSRRKNTNNTPTAAAAASSSSPPSSSSAAASARAVMAAEDASPDSKCPICLDRFNNLAYLDRCLHRFCFPCIQEWSHNKAECPLCKQPFASILHSVRAEDDFKEYTLRPPPANSSVAATVAMVAAMASAARSNHQMRLMLRRHRGADGGESATRRRRRERGGRGRGGSRVGERTGVWEWYLDTPPLTLPPLPHHPAVSPVVAEDSEEGEDLEEQTMRGGAALAERGVIFEGLTGLGGAAEPTAPTDRASRRLMTRLAARQRLQREGGTVRRLRERETVAFRRTLYRSGIRVHGVAGIGNQGQQQRDITAESFRRNPVHLNRLRPWLQRELTVLYGAHGSLVDIVQRIIMARLARHGLEDTPTIEEELRPFLLARTDHFLHELVSYARSPLSLENYDLQAVYEPPAEAMEVDGMSSSSDSSSVIAISEGDEEERRGGGESEERLLGRAGGVHDDIIQTGSSLSLSAWDDETPGPSYSTAEPSCSLAPMSFSPAPQEAANEEGGEKRDEEGEEECLIVGYKKPIAERTPELVQLSSDTEEDEEKKKKKKKEEEEEEGDTAEKLPLLPPTTPPLSYLPIIPPSTSGAYRDEQDDKLQEKDGEVGERHSRARSWSGSSGRSRNSVCTLSPASPGQSEGRRERESWRDGKQSAGEAAKEKRRRKRSRRGRERSGDRLKKSGTLYNPNRSIYPAMMRQRSHSPSPFHSSIESGSPLPSSPPDSGWEYRCSQISPLTSSVSSPSRSSSSQLCSSPQTPPTPSLSPGGHGNAHHGEKPGGKRKYKSRHLDSNDKDPTWRPSSSHRKEKRRERREKERKRRRRDDGRRRDRQRRDTGGDSRRRDDRSPSVEIIYEGTITSSATQLPARKRRRKRHRRTQQSSSPVIITLDSDSSHDDVNTKNNHSSSSSPLSSQQTVDFSDLPPLPLVHSAGVGEALNAEIGELPVDILDRGSDGSETEPVGQSGAAGPIAIDNSDNSEQEVDVENVDSVLESDDDKGPIRTADTNTTTAVTQREAGAVDGRSQTTSQNDSASTTTNLVPKRNSEVSDSRLLASILNDLKGFSAPKCDLTLNLGSNSSSDARRRSFREVSQARSHQDGWSTGTRHPDPGSPEERQCTDSRDHNRGFDLSAFQTSIPPLPPLERSKECRVREEGRDLPPLLKQASPVRSYNRNTPPPLKHKDAGSPHLLPISPIDLRSPHGSDADPVGENSHADLSSNPTLTPADSHLGAALPKDSQAIPPISTLKRHFTSSLALRGALASAPPIDSHPPAPSKAGAFHSMSHKPPVGSHPLSESSADCLPRLDFNAFHPSKLHSGLESTKTMSSATDLHPVNSLPAADFHSAKPGWWKDGPAHTDSTSRGYRNTTPSPDSCRAPADLHPNSSCSAEGALAGRDDFSGANCNNTSPPVCVPPTDPRTRCPSSPVDSLSSSQREDLSEKLSPPGSPKCPVDLHPSNAAPEGLTDNKASSVVNHEERLPNAHLPPIDLHRTSLVPPANDQSRFVSTVEPLNHTALPFSTFRTSHRKCGSRPESIAESHSKLLRPADFDSKARNHFVSSADPQFPVHACSNHNTSADSEREPQPTVDSHSKNSHRDFNLPADNHIPSSLQNSNSSIDSQSESPSAVDERSTGGVWNTHTQTRLT</sequence>
<dbReference type="InterPro" id="IPR018957">
    <property type="entry name" value="Znf_C3HC4_RING-type"/>
</dbReference>
<dbReference type="Pfam" id="PF00097">
    <property type="entry name" value="zf-C3HC4"/>
    <property type="match status" value="1"/>
</dbReference>
<feature type="compositionally biased region" description="Low complexity" evidence="17">
    <location>
        <begin position="1486"/>
        <end position="1495"/>
    </location>
</feature>
<evidence type="ECO:0000256" key="2">
    <source>
        <dbReference type="ARBA" id="ARBA00012483"/>
    </source>
</evidence>
<feature type="compositionally biased region" description="Basic residues" evidence="17">
    <location>
        <begin position="933"/>
        <end position="944"/>
    </location>
</feature>
<feature type="compositionally biased region" description="Polar residues" evidence="17">
    <location>
        <begin position="696"/>
        <end position="706"/>
    </location>
</feature>
<keyword evidence="20" id="KW-1185">Reference proteome</keyword>
<accession>A0A671U5D1</accession>
<dbReference type="GO" id="GO:0032391">
    <property type="term" value="C:photoreceptor connecting cilium"/>
    <property type="evidence" value="ECO:0007669"/>
    <property type="project" value="UniProtKB-ARBA"/>
</dbReference>
<keyword evidence="3" id="KW-0808">Transferase</keyword>
<keyword evidence="8" id="KW-0805">Transcription regulation</keyword>
<feature type="region of interest" description="Disordered" evidence="17">
    <location>
        <begin position="1408"/>
        <end position="1451"/>
    </location>
</feature>
<feature type="compositionally biased region" description="Low complexity" evidence="17">
    <location>
        <begin position="645"/>
        <end position="657"/>
    </location>
</feature>
<feature type="compositionally biased region" description="Basic and acidic residues" evidence="17">
    <location>
        <begin position="1170"/>
        <end position="1191"/>
    </location>
</feature>
<organism evidence="19 20">
    <name type="scientific">Sparus aurata</name>
    <name type="common">Gilthead sea bream</name>
    <dbReference type="NCBI Taxonomy" id="8175"/>
    <lineage>
        <taxon>Eukaryota</taxon>
        <taxon>Metazoa</taxon>
        <taxon>Chordata</taxon>
        <taxon>Craniata</taxon>
        <taxon>Vertebrata</taxon>
        <taxon>Euteleostomi</taxon>
        <taxon>Actinopterygii</taxon>
        <taxon>Neopterygii</taxon>
        <taxon>Teleostei</taxon>
        <taxon>Neoteleostei</taxon>
        <taxon>Acanthomorphata</taxon>
        <taxon>Eupercaria</taxon>
        <taxon>Spariformes</taxon>
        <taxon>Sparidae</taxon>
        <taxon>Sparus</taxon>
    </lineage>
</organism>
<feature type="region of interest" description="Disordered" evidence="17">
    <location>
        <begin position="1470"/>
        <end position="1528"/>
    </location>
</feature>
<dbReference type="PANTHER" id="PTHR46077:SF1">
    <property type="entry name" value="TOP1 BINDING ARGININE_SERINE RICH PROTEIN, E3 UBIQUITIN LIGASE"/>
    <property type="match status" value="1"/>
</dbReference>
<feature type="compositionally biased region" description="Basic and acidic residues" evidence="17">
    <location>
        <begin position="15"/>
        <end position="25"/>
    </location>
</feature>
<dbReference type="PANTHER" id="PTHR46077">
    <property type="entry name" value="E3 UBIQUITIN-PROTEIN LIGASE TOPORS"/>
    <property type="match status" value="1"/>
</dbReference>
<dbReference type="Proteomes" id="UP000472265">
    <property type="component" value="Chromosome 10"/>
</dbReference>
<feature type="region of interest" description="Disordered" evidence="17">
    <location>
        <begin position="485"/>
        <end position="995"/>
    </location>
</feature>
<dbReference type="Pfam" id="PF26084">
    <property type="entry name" value="PWI_Topors"/>
    <property type="match status" value="1"/>
</dbReference>
<evidence type="ECO:0000256" key="7">
    <source>
        <dbReference type="ARBA" id="ARBA00022833"/>
    </source>
</evidence>
<dbReference type="InterPro" id="IPR058745">
    <property type="entry name" value="PWI_Topors"/>
</dbReference>
<reference evidence="19" key="3">
    <citation type="submission" date="2025-09" db="UniProtKB">
        <authorList>
            <consortium name="Ensembl"/>
        </authorList>
    </citation>
    <scope>IDENTIFICATION</scope>
</reference>
<dbReference type="InterPro" id="IPR013083">
    <property type="entry name" value="Znf_RING/FYVE/PHD"/>
</dbReference>
<dbReference type="GO" id="GO:0061630">
    <property type="term" value="F:ubiquitin protein ligase activity"/>
    <property type="evidence" value="ECO:0007669"/>
    <property type="project" value="UniProtKB-EC"/>
</dbReference>
<evidence type="ECO:0000256" key="3">
    <source>
        <dbReference type="ARBA" id="ARBA00022679"/>
    </source>
</evidence>
<feature type="compositionally biased region" description="Gly residues" evidence="17">
    <location>
        <begin position="51"/>
        <end position="61"/>
    </location>
</feature>
<evidence type="ECO:0000256" key="14">
    <source>
        <dbReference type="ARBA" id="ARBA00079184"/>
    </source>
</evidence>
<feature type="compositionally biased region" description="Polar residues" evidence="17">
    <location>
        <begin position="1088"/>
        <end position="1104"/>
    </location>
</feature>
<dbReference type="CDD" id="cd16574">
    <property type="entry name" value="RING-HC_Topors"/>
    <property type="match status" value="1"/>
</dbReference>
<feature type="compositionally biased region" description="Basic residues" evidence="17">
    <location>
        <begin position="869"/>
        <end position="888"/>
    </location>
</feature>
<dbReference type="GeneTree" id="ENSGT00530000064170"/>
<feature type="compositionally biased region" description="Low complexity" evidence="17">
    <location>
        <begin position="485"/>
        <end position="501"/>
    </location>
</feature>
<dbReference type="RefSeq" id="XP_030286979.1">
    <property type="nucleotide sequence ID" value="XM_030431119.1"/>
</dbReference>
<evidence type="ECO:0000256" key="9">
    <source>
        <dbReference type="ARBA" id="ARBA00023163"/>
    </source>
</evidence>
<dbReference type="PROSITE" id="PS50089">
    <property type="entry name" value="ZF_RING_2"/>
    <property type="match status" value="1"/>
</dbReference>
<evidence type="ECO:0000256" key="4">
    <source>
        <dbReference type="ARBA" id="ARBA00022723"/>
    </source>
</evidence>
<feature type="compositionally biased region" description="Low complexity" evidence="17">
    <location>
        <begin position="799"/>
        <end position="823"/>
    </location>
</feature>
<keyword evidence="6" id="KW-0833">Ubl conjugation pathway</keyword>
<feature type="compositionally biased region" description="Low complexity" evidence="17">
    <location>
        <begin position="1068"/>
        <end position="1078"/>
    </location>
</feature>
<feature type="region of interest" description="Disordered" evidence="17">
    <location>
        <begin position="1326"/>
        <end position="1361"/>
    </location>
</feature>
<dbReference type="GO" id="GO:0006513">
    <property type="term" value="P:protein monoubiquitination"/>
    <property type="evidence" value="ECO:0007669"/>
    <property type="project" value="TreeGrafter"/>
</dbReference>
<feature type="compositionally biased region" description="Basic and acidic residues" evidence="17">
    <location>
        <begin position="660"/>
        <end position="679"/>
    </location>
</feature>
<evidence type="ECO:0000313" key="20">
    <source>
        <dbReference type="Proteomes" id="UP000472265"/>
    </source>
</evidence>
<feature type="compositionally biased region" description="Acidic residues" evidence="17">
    <location>
        <begin position="1042"/>
        <end position="1061"/>
    </location>
</feature>
<dbReference type="InterPro" id="IPR001841">
    <property type="entry name" value="Znf_RING"/>
</dbReference>
<reference evidence="19" key="1">
    <citation type="submission" date="2021-04" db="EMBL/GenBank/DDBJ databases">
        <authorList>
            <consortium name="Wellcome Sanger Institute Data Sharing"/>
        </authorList>
    </citation>
    <scope>NUCLEOTIDE SEQUENCE [LARGE SCALE GENOMIC DNA]</scope>
</reference>
<evidence type="ECO:0000259" key="18">
    <source>
        <dbReference type="PROSITE" id="PS50089"/>
    </source>
</evidence>
<feature type="region of interest" description="Disordered" evidence="17">
    <location>
        <begin position="1"/>
        <end position="102"/>
    </location>
</feature>
<protein>
    <recommendedName>
        <fullName evidence="10">E3 ubiquitin-protein ligase Topors</fullName>
        <ecNumber evidence="2">2.3.2.27</ecNumber>
    </recommendedName>
    <alternativeName>
        <fullName evidence="11">RING-type E3 ubiquitin transferase Topors</fullName>
    </alternativeName>
    <alternativeName>
        <fullName evidence="13">SUMO1-protein E3 ligase Topors</fullName>
    </alternativeName>
    <alternativeName>
        <fullName evidence="12">Topoisomerase I-binding RING finger protein</fullName>
    </alternativeName>
    <alternativeName>
        <fullName evidence="14">Topoisomerase I-binding arginine/serine-rich protein</fullName>
    </alternativeName>
    <alternativeName>
        <fullName evidence="15">Tumor suppressor p53-binding protein 3</fullName>
    </alternativeName>
</protein>
<dbReference type="EC" id="2.3.2.27" evidence="2"/>
<feature type="region of interest" description="Disordered" evidence="17">
    <location>
        <begin position="218"/>
        <end position="245"/>
    </location>
</feature>
<evidence type="ECO:0000256" key="16">
    <source>
        <dbReference type="PROSITE-ProRule" id="PRU00175"/>
    </source>
</evidence>
<dbReference type="OrthoDB" id="21204at2759"/>
<evidence type="ECO:0000256" key="8">
    <source>
        <dbReference type="ARBA" id="ARBA00023015"/>
    </source>
</evidence>
<feature type="domain" description="RING-type" evidence="18">
    <location>
        <begin position="122"/>
        <end position="161"/>
    </location>
</feature>
<feature type="compositionally biased region" description="Low complexity" evidence="17">
    <location>
        <begin position="683"/>
        <end position="695"/>
    </location>
</feature>
<keyword evidence="4" id="KW-0479">Metal-binding</keyword>
<evidence type="ECO:0000256" key="12">
    <source>
        <dbReference type="ARBA" id="ARBA00076940"/>
    </source>
</evidence>
<name>A0A671U5D1_SPAAU</name>
<feature type="compositionally biased region" description="Basic residues" evidence="17">
    <location>
        <begin position="729"/>
        <end position="740"/>
    </location>
</feature>
<dbReference type="GO" id="GO:0000209">
    <property type="term" value="P:protein polyubiquitination"/>
    <property type="evidence" value="ECO:0007669"/>
    <property type="project" value="TreeGrafter"/>
</dbReference>
<keyword evidence="7" id="KW-0862">Zinc</keyword>
<feature type="compositionally biased region" description="Basic and acidic residues" evidence="17">
    <location>
        <begin position="506"/>
        <end position="529"/>
    </location>
</feature>
<evidence type="ECO:0000313" key="19">
    <source>
        <dbReference type="Ensembl" id="ENSSAUP00010008903.1"/>
    </source>
</evidence>
<feature type="compositionally biased region" description="Polar residues" evidence="17">
    <location>
        <begin position="1695"/>
        <end position="1706"/>
    </location>
</feature>
<reference evidence="19" key="2">
    <citation type="submission" date="2025-08" db="UniProtKB">
        <authorList>
            <consortium name="Ensembl"/>
        </authorList>
    </citation>
    <scope>IDENTIFICATION</scope>
</reference>
<dbReference type="Gene3D" id="3.30.40.10">
    <property type="entry name" value="Zinc/RING finger domain, C3HC4 (zinc finger)"/>
    <property type="match status" value="1"/>
</dbReference>
<dbReference type="SUPFAM" id="SSF57850">
    <property type="entry name" value="RING/U-box"/>
    <property type="match status" value="1"/>
</dbReference>
<dbReference type="GeneID" id="115589943"/>
<dbReference type="InParanoid" id="A0A671U5D1"/>
<dbReference type="GO" id="GO:0008270">
    <property type="term" value="F:zinc ion binding"/>
    <property type="evidence" value="ECO:0007669"/>
    <property type="project" value="UniProtKB-KW"/>
</dbReference>
<feature type="region of interest" description="Disordered" evidence="17">
    <location>
        <begin position="1132"/>
        <end position="1300"/>
    </location>
</feature>
<feature type="compositionally biased region" description="Polar residues" evidence="17">
    <location>
        <begin position="1278"/>
        <end position="1288"/>
    </location>
</feature>
<feature type="compositionally biased region" description="Low complexity" evidence="17">
    <location>
        <begin position="88"/>
        <end position="102"/>
    </location>
</feature>
<feature type="compositionally biased region" description="Basic and acidic residues" evidence="17">
    <location>
        <begin position="854"/>
        <end position="864"/>
    </location>
</feature>
<feature type="compositionally biased region" description="Basic and acidic residues" evidence="17">
    <location>
        <begin position="889"/>
        <end position="914"/>
    </location>
</feature>
<dbReference type="GO" id="GO:0008630">
    <property type="term" value="P:intrinsic apoptotic signaling pathway in response to DNA damage"/>
    <property type="evidence" value="ECO:0007669"/>
    <property type="project" value="UniProtKB-ARBA"/>
</dbReference>
<feature type="compositionally biased region" description="Polar residues" evidence="17">
    <location>
        <begin position="1157"/>
        <end position="1169"/>
    </location>
</feature>
<proteinExistence type="predicted"/>
<evidence type="ECO:0000256" key="15">
    <source>
        <dbReference type="ARBA" id="ARBA00082108"/>
    </source>
</evidence>
<feature type="region of interest" description="Disordered" evidence="17">
    <location>
        <begin position="1014"/>
        <end position="1113"/>
    </location>
</feature>
<dbReference type="PROSITE" id="PS00518">
    <property type="entry name" value="ZF_RING_1"/>
    <property type="match status" value="1"/>
</dbReference>
<dbReference type="OMA" id="EVMAPTR"/>
<evidence type="ECO:0000256" key="5">
    <source>
        <dbReference type="ARBA" id="ARBA00022771"/>
    </source>
</evidence>
<evidence type="ECO:0000256" key="10">
    <source>
        <dbReference type="ARBA" id="ARBA00071236"/>
    </source>
</evidence>
<feature type="compositionally biased region" description="Basic and acidic residues" evidence="17">
    <location>
        <begin position="1639"/>
        <end position="1659"/>
    </location>
</feature>
<evidence type="ECO:0000256" key="11">
    <source>
        <dbReference type="ARBA" id="ARBA00076856"/>
    </source>
</evidence>
<dbReference type="InterPro" id="IPR058746">
    <property type="entry name" value="Znf_RING-type_Topors"/>
</dbReference>
<gene>
    <name evidence="19" type="primary">LOC115589943</name>
</gene>
<feature type="compositionally biased region" description="Basic and acidic residues" evidence="17">
    <location>
        <begin position="708"/>
        <end position="720"/>
    </location>
</feature>
<dbReference type="SMART" id="SM00184">
    <property type="entry name" value="RING"/>
    <property type="match status" value="1"/>
</dbReference>
<evidence type="ECO:0000256" key="6">
    <source>
        <dbReference type="ARBA" id="ARBA00022786"/>
    </source>
</evidence>
<dbReference type="InterPro" id="IPR017907">
    <property type="entry name" value="Znf_RING_CS"/>
</dbReference>
<keyword evidence="9" id="KW-0804">Transcription</keyword>
<dbReference type="FunFam" id="3.30.40.10:FF:000136">
    <property type="entry name" value="E3 ubiquitin-protein ligase Topors"/>
    <property type="match status" value="1"/>
</dbReference>
<evidence type="ECO:0000256" key="17">
    <source>
        <dbReference type="SAM" id="MobiDB-lite"/>
    </source>
</evidence>
<comment type="catalytic activity">
    <reaction evidence="1">
        <text>S-ubiquitinyl-[E2 ubiquitin-conjugating enzyme]-L-cysteine + [acceptor protein]-L-lysine = [E2 ubiquitin-conjugating enzyme]-L-cysteine + N(6)-ubiquitinyl-[acceptor protein]-L-lysine.</text>
        <dbReference type="EC" id="2.3.2.27"/>
    </reaction>
</comment>
<feature type="compositionally biased region" description="Basic and acidic residues" evidence="17">
    <location>
        <begin position="1208"/>
        <end position="1221"/>
    </location>
</feature>
<dbReference type="Ensembl" id="ENSSAUT00010009514.1">
    <property type="protein sequence ID" value="ENSSAUP00010008903.1"/>
    <property type="gene ID" value="ENSSAUG00010004428.1"/>
</dbReference>
<keyword evidence="5 16" id="KW-0863">Zinc-finger</keyword>
<feature type="compositionally biased region" description="Polar residues" evidence="17">
    <location>
        <begin position="1420"/>
        <end position="1434"/>
    </location>
</feature>